<feature type="compositionally biased region" description="Basic and acidic residues" evidence="1">
    <location>
        <begin position="1"/>
        <end position="10"/>
    </location>
</feature>
<sequence length="71" mass="8004">AKAHETETGQRPRLSRGGSRARHRQGLHGHLPGCGRPACVPWPNFDDGMISYIRKVLGKNCVEIRPLEEFR</sequence>
<accession>A0ABU6R073</accession>
<feature type="non-terminal residue" evidence="2">
    <location>
        <position position="1"/>
    </location>
</feature>
<protein>
    <submittedName>
        <fullName evidence="2">Uncharacterized protein</fullName>
    </submittedName>
</protein>
<evidence type="ECO:0000313" key="2">
    <source>
        <dbReference type="EMBL" id="MED6117759.1"/>
    </source>
</evidence>
<proteinExistence type="predicted"/>
<dbReference type="EMBL" id="JASCZI010008424">
    <property type="protein sequence ID" value="MED6117759.1"/>
    <property type="molecule type" value="Genomic_DNA"/>
</dbReference>
<organism evidence="2 3">
    <name type="scientific">Stylosanthes scabra</name>
    <dbReference type="NCBI Taxonomy" id="79078"/>
    <lineage>
        <taxon>Eukaryota</taxon>
        <taxon>Viridiplantae</taxon>
        <taxon>Streptophyta</taxon>
        <taxon>Embryophyta</taxon>
        <taxon>Tracheophyta</taxon>
        <taxon>Spermatophyta</taxon>
        <taxon>Magnoliopsida</taxon>
        <taxon>eudicotyledons</taxon>
        <taxon>Gunneridae</taxon>
        <taxon>Pentapetalae</taxon>
        <taxon>rosids</taxon>
        <taxon>fabids</taxon>
        <taxon>Fabales</taxon>
        <taxon>Fabaceae</taxon>
        <taxon>Papilionoideae</taxon>
        <taxon>50 kb inversion clade</taxon>
        <taxon>dalbergioids sensu lato</taxon>
        <taxon>Dalbergieae</taxon>
        <taxon>Pterocarpus clade</taxon>
        <taxon>Stylosanthes</taxon>
    </lineage>
</organism>
<evidence type="ECO:0000313" key="3">
    <source>
        <dbReference type="Proteomes" id="UP001341840"/>
    </source>
</evidence>
<comment type="caution">
    <text evidence="2">The sequence shown here is derived from an EMBL/GenBank/DDBJ whole genome shotgun (WGS) entry which is preliminary data.</text>
</comment>
<reference evidence="2 3" key="1">
    <citation type="journal article" date="2023" name="Plants (Basel)">
        <title>Bridging the Gap: Combining Genomics and Transcriptomics Approaches to Understand Stylosanthes scabra, an Orphan Legume from the Brazilian Caatinga.</title>
        <authorList>
            <person name="Ferreira-Neto J.R.C."/>
            <person name="da Silva M.D."/>
            <person name="Binneck E."/>
            <person name="de Melo N.F."/>
            <person name="da Silva R.H."/>
            <person name="de Melo A.L.T.M."/>
            <person name="Pandolfi V."/>
            <person name="Bustamante F.O."/>
            <person name="Brasileiro-Vidal A.C."/>
            <person name="Benko-Iseppon A.M."/>
        </authorList>
    </citation>
    <scope>NUCLEOTIDE SEQUENCE [LARGE SCALE GENOMIC DNA]</scope>
    <source>
        <tissue evidence="2">Leaves</tissue>
    </source>
</reference>
<feature type="region of interest" description="Disordered" evidence="1">
    <location>
        <begin position="1"/>
        <end position="32"/>
    </location>
</feature>
<gene>
    <name evidence="2" type="ORF">PIB30_112802</name>
</gene>
<keyword evidence="3" id="KW-1185">Reference proteome</keyword>
<evidence type="ECO:0000256" key="1">
    <source>
        <dbReference type="SAM" id="MobiDB-lite"/>
    </source>
</evidence>
<dbReference type="Proteomes" id="UP001341840">
    <property type="component" value="Unassembled WGS sequence"/>
</dbReference>
<name>A0ABU6R073_9FABA</name>